<keyword evidence="8" id="KW-1015">Disulfide bond</keyword>
<feature type="region of interest" description="Disordered" evidence="12">
    <location>
        <begin position="109"/>
        <end position="139"/>
    </location>
</feature>
<keyword evidence="9" id="KW-0325">Glycoprotein</keyword>
<dbReference type="Proteomes" id="UP000700334">
    <property type="component" value="Unassembled WGS sequence"/>
</dbReference>
<keyword evidence="6 11" id="KW-0879">Wnt signaling pathway</keyword>
<comment type="subcellular location">
    <subcellularLocation>
        <location evidence="1 11">Secreted</location>
        <location evidence="1 11">Extracellular space</location>
        <location evidence="1 11">Extracellular matrix</location>
    </subcellularLocation>
</comment>
<evidence type="ECO:0000256" key="6">
    <source>
        <dbReference type="ARBA" id="ARBA00022687"/>
    </source>
</evidence>
<dbReference type="Pfam" id="PF00110">
    <property type="entry name" value="wnt"/>
    <property type="match status" value="2"/>
</dbReference>
<dbReference type="CDD" id="cd19338">
    <property type="entry name" value="Wnt_Wnt6"/>
    <property type="match status" value="1"/>
</dbReference>
<comment type="similarity">
    <text evidence="2 11">Belongs to the Wnt family.</text>
</comment>
<comment type="caution">
    <text evidence="13">The sequence shown here is derived from an EMBL/GenBank/DDBJ whole genome shotgun (WGS) entry which is preliminary data.</text>
</comment>
<evidence type="ECO:0000256" key="8">
    <source>
        <dbReference type="ARBA" id="ARBA00023157"/>
    </source>
</evidence>
<comment type="function">
    <text evidence="11">Ligand for members of the frizzled family of seven transmembrane receptors.</text>
</comment>
<keyword evidence="4" id="KW-0964">Secreted</keyword>
<sequence length="1009" mass="109410">RWLPRTLSASAAPLLARDGPPRRRPSPRLPAAAAAAVAALALKPGCPRRRSALPPRPCPHRPAVARSRCCSPRPPASDCCCCCSCVRRTSAVCGGECGVGLAAQALTLEGGDQGTPAGSEPRSRRSWAQLRAEPRGDAVAEGRGRACRRCLPPRGHSDCRSALTTRALGRAFPPRAGPSARRALRSPRDGRGSEPGRGGGPLTLDAQSCCWLLTRSGWSVNKPSSQAGRQPGEPDSNQELLWGSPQPCGRPATPPEGPCPVLSTPLRDSLPISSPRKQTRAVGSPLVMDPTSICRKARRLAGRQAELCQAEPEVVAELARGARLGVRECQFQFRFRRWNCSSHSKAFGRILQQDIRETAFVFAITAAGASHAVTQACSMGELLQCGCQAPRGRAPPRPPGLPGTPGPPGLTGSSDGSAAWEWGGCGDDVDFGDEKSRLFMDARHKRGRGDIRALVQLHNNEAGRLAVRSHTRTECKCHGLSGSCALRTCWQKLPPFREVGARLLERFHGASRVMGTNDGKALLPAVRTLKPPGRADLLYAADSPDFCAPNRRTGSPGTRGRACNSSAPDLSGCDLLCCGRGHRQESVQLEENCLCRFHWCCVVQCHRCRPRPALCALLLFLLLLAAALPRSAPNDILGFRLPPEPVLNANTVCLTLPGLSRRQMEVCVRHPDVAASAIQGIQIAIHECQHQFRDQRWNCSSLETRNKIPYESPIFSRGFRESAFAYAIAAAGVVHAVSNACALGKLRACGCDASRRGDEEAFRRKLHRLQLDALQRGKGLSHGVPEHPALPPASPGLQDSWEWGGCSPDVGFGERFSKDFLDSREPHRDIHARMRLHNNRVGRQAVMENMRRKCKCHGTSGSCQLKTCWQVTPEFRAVGALLRSRFHRATLIRPHNRNGGQLEPGPAGSPSPAPGVPGPRRRASPADLVYFEKSPDFCEREPRLDSAGTVGRLCNKSSAGPDGCGSMCCGRGHNILRQTRSERCHCRFHWCCFVVCEECRITEWVSVCK</sequence>
<protein>
    <recommendedName>
        <fullName evidence="11">Protein Wnt</fullName>
    </recommendedName>
</protein>
<dbReference type="InterPro" id="IPR043158">
    <property type="entry name" value="Wnt_C"/>
</dbReference>
<dbReference type="InterPro" id="IPR018161">
    <property type="entry name" value="Wnt_CS"/>
</dbReference>
<dbReference type="EMBL" id="JAGFMF010011501">
    <property type="protein sequence ID" value="KAG8520912.1"/>
    <property type="molecule type" value="Genomic_DNA"/>
</dbReference>
<dbReference type="GO" id="GO:0045165">
    <property type="term" value="P:cell fate commitment"/>
    <property type="evidence" value="ECO:0007669"/>
    <property type="project" value="TreeGrafter"/>
</dbReference>
<evidence type="ECO:0000256" key="10">
    <source>
        <dbReference type="ARBA" id="ARBA00023288"/>
    </source>
</evidence>
<dbReference type="Gene3D" id="3.30.2460.20">
    <property type="match status" value="2"/>
</dbReference>
<dbReference type="GO" id="GO:0005615">
    <property type="term" value="C:extracellular space"/>
    <property type="evidence" value="ECO:0007669"/>
    <property type="project" value="TreeGrafter"/>
</dbReference>
<dbReference type="PROSITE" id="PS00246">
    <property type="entry name" value="WNT1"/>
    <property type="match status" value="2"/>
</dbReference>
<proteinExistence type="inferred from homology"/>
<evidence type="ECO:0000256" key="4">
    <source>
        <dbReference type="ARBA" id="ARBA00022525"/>
    </source>
</evidence>
<feature type="compositionally biased region" description="Pro residues" evidence="12">
    <location>
        <begin position="393"/>
        <end position="408"/>
    </location>
</feature>
<evidence type="ECO:0000256" key="2">
    <source>
        <dbReference type="ARBA" id="ARBA00005683"/>
    </source>
</evidence>
<dbReference type="OrthoDB" id="5945655at2759"/>
<dbReference type="InterPro" id="IPR005817">
    <property type="entry name" value="Wnt"/>
</dbReference>
<dbReference type="GO" id="GO:0005109">
    <property type="term" value="F:frizzled binding"/>
    <property type="evidence" value="ECO:0007669"/>
    <property type="project" value="TreeGrafter"/>
</dbReference>
<feature type="region of interest" description="Disordered" evidence="12">
    <location>
        <begin position="391"/>
        <end position="415"/>
    </location>
</feature>
<feature type="region of interest" description="Disordered" evidence="12">
    <location>
        <begin position="1"/>
        <end position="28"/>
    </location>
</feature>
<keyword evidence="3 11" id="KW-0217">Developmental protein</keyword>
<evidence type="ECO:0000256" key="7">
    <source>
        <dbReference type="ARBA" id="ARBA00022729"/>
    </source>
</evidence>
<dbReference type="FunFam" id="3.30.2460.20:FF:000001">
    <property type="entry name" value="Wnt homolog"/>
    <property type="match status" value="2"/>
</dbReference>
<dbReference type="InterPro" id="IPR009143">
    <property type="entry name" value="Wnt6"/>
</dbReference>
<dbReference type="InterPro" id="IPR013302">
    <property type="entry name" value="Wnt10"/>
</dbReference>
<dbReference type="CDD" id="cd19355">
    <property type="entry name" value="Wnt_Wnt10a"/>
    <property type="match status" value="1"/>
</dbReference>
<keyword evidence="7" id="KW-0732">Signal</keyword>
<feature type="region of interest" description="Disordered" evidence="12">
    <location>
        <begin position="170"/>
        <end position="202"/>
    </location>
</feature>
<feature type="compositionally biased region" description="Pro residues" evidence="12">
    <location>
        <begin position="907"/>
        <end position="917"/>
    </location>
</feature>
<keyword evidence="14" id="KW-1185">Reference proteome</keyword>
<accession>A0A8J6DT50</accession>
<dbReference type="PRINTS" id="PR01349">
    <property type="entry name" value="WNTPROTEIN"/>
</dbReference>
<evidence type="ECO:0000256" key="12">
    <source>
        <dbReference type="SAM" id="MobiDB-lite"/>
    </source>
</evidence>
<keyword evidence="10" id="KW-0449">Lipoprotein</keyword>
<feature type="region of interest" description="Disordered" evidence="12">
    <location>
        <begin position="892"/>
        <end position="922"/>
    </location>
</feature>
<dbReference type="GO" id="GO:0005125">
    <property type="term" value="F:cytokine activity"/>
    <property type="evidence" value="ECO:0007669"/>
    <property type="project" value="TreeGrafter"/>
</dbReference>
<reference evidence="13" key="1">
    <citation type="journal article" date="2021" name="Evol. Appl.">
        <title>The genome of the Pyrenean desman and the effects of bottlenecks and inbreeding on the genomic landscape of an endangered species.</title>
        <authorList>
            <person name="Escoda L."/>
            <person name="Castresana J."/>
        </authorList>
    </citation>
    <scope>NUCLEOTIDE SEQUENCE</scope>
    <source>
        <strain evidence="13">IBE-C5619</strain>
    </source>
</reference>
<evidence type="ECO:0000313" key="14">
    <source>
        <dbReference type="Proteomes" id="UP000700334"/>
    </source>
</evidence>
<keyword evidence="5" id="KW-0272">Extracellular matrix</keyword>
<evidence type="ECO:0000256" key="9">
    <source>
        <dbReference type="ARBA" id="ARBA00023180"/>
    </source>
</evidence>
<evidence type="ECO:0000313" key="13">
    <source>
        <dbReference type="EMBL" id="KAG8520912.1"/>
    </source>
</evidence>
<evidence type="ECO:0000256" key="5">
    <source>
        <dbReference type="ARBA" id="ARBA00022530"/>
    </source>
</evidence>
<gene>
    <name evidence="13" type="ORF">J0S82_014032</name>
</gene>
<evidence type="ECO:0000256" key="3">
    <source>
        <dbReference type="ARBA" id="ARBA00022473"/>
    </source>
</evidence>
<name>A0A8J6DT50_GALPY</name>
<evidence type="ECO:0000256" key="11">
    <source>
        <dbReference type="RuleBase" id="RU003500"/>
    </source>
</evidence>
<feature type="non-terminal residue" evidence="13">
    <location>
        <position position="1"/>
    </location>
</feature>
<organism evidence="13 14">
    <name type="scientific">Galemys pyrenaicus</name>
    <name type="common">Iberian desman</name>
    <name type="synonym">Pyrenean desman</name>
    <dbReference type="NCBI Taxonomy" id="202257"/>
    <lineage>
        <taxon>Eukaryota</taxon>
        <taxon>Metazoa</taxon>
        <taxon>Chordata</taxon>
        <taxon>Craniata</taxon>
        <taxon>Vertebrata</taxon>
        <taxon>Euteleostomi</taxon>
        <taxon>Mammalia</taxon>
        <taxon>Eutheria</taxon>
        <taxon>Laurasiatheria</taxon>
        <taxon>Eulipotyphla</taxon>
        <taxon>Talpidae</taxon>
        <taxon>Galemys</taxon>
    </lineage>
</organism>
<dbReference type="SMART" id="SM00097">
    <property type="entry name" value="WNT1"/>
    <property type="match status" value="2"/>
</dbReference>
<dbReference type="AlphaFoldDB" id="A0A8J6DT50"/>
<dbReference type="GO" id="GO:0060070">
    <property type="term" value="P:canonical Wnt signaling pathway"/>
    <property type="evidence" value="ECO:0007669"/>
    <property type="project" value="TreeGrafter"/>
</dbReference>
<dbReference type="PANTHER" id="PTHR12027">
    <property type="entry name" value="WNT RELATED"/>
    <property type="match status" value="1"/>
</dbReference>
<evidence type="ECO:0000256" key="1">
    <source>
        <dbReference type="ARBA" id="ARBA00004498"/>
    </source>
</evidence>
<dbReference type="GO" id="GO:0030182">
    <property type="term" value="P:neuron differentiation"/>
    <property type="evidence" value="ECO:0007669"/>
    <property type="project" value="TreeGrafter"/>
</dbReference>
<dbReference type="PANTHER" id="PTHR12027:SF72">
    <property type="entry name" value="PROTEIN WNT-6"/>
    <property type="match status" value="1"/>
</dbReference>
<dbReference type="PRINTS" id="PR01893">
    <property type="entry name" value="WNT10PROTEIN"/>
</dbReference>
<feature type="region of interest" description="Disordered" evidence="12">
    <location>
        <begin position="221"/>
        <end position="284"/>
    </location>
</feature>
<dbReference type="GO" id="GO:0048513">
    <property type="term" value="P:animal organ development"/>
    <property type="evidence" value="ECO:0007669"/>
    <property type="project" value="UniProtKB-ARBA"/>
</dbReference>